<evidence type="ECO:0000313" key="4">
    <source>
        <dbReference type="Proteomes" id="UP000255050"/>
    </source>
</evidence>
<protein>
    <submittedName>
        <fullName evidence="1">Uncharacterized protein</fullName>
    </submittedName>
</protein>
<evidence type="ECO:0000313" key="3">
    <source>
        <dbReference type="Proteomes" id="UP000254863"/>
    </source>
</evidence>
<evidence type="ECO:0000313" key="2">
    <source>
        <dbReference type="EMBL" id="STV83247.1"/>
    </source>
</evidence>
<evidence type="ECO:0000313" key="1">
    <source>
        <dbReference type="EMBL" id="STR41966.1"/>
    </source>
</evidence>
<name>A0A7H4M0P0_9ENTR</name>
<reference evidence="3 4" key="1">
    <citation type="submission" date="2018-06" db="EMBL/GenBank/DDBJ databases">
        <authorList>
            <consortium name="Pathogen Informatics"/>
            <person name="Doyle S."/>
        </authorList>
    </citation>
    <scope>NUCLEOTIDE SEQUENCE [LARGE SCALE GENOMIC DNA]</scope>
    <source>
        <strain evidence="2 3">NCTC11685</strain>
        <strain evidence="1 4">NCTC11694</strain>
    </source>
</reference>
<comment type="caution">
    <text evidence="1">The sequence shown here is derived from an EMBL/GenBank/DDBJ whole genome shotgun (WGS) entry which is preliminary data.</text>
</comment>
<accession>A0A7H4M0P0</accession>
<proteinExistence type="predicted"/>
<dbReference type="EMBL" id="UGJR01000002">
    <property type="protein sequence ID" value="STR41966.1"/>
    <property type="molecule type" value="Genomic_DNA"/>
</dbReference>
<gene>
    <name evidence="2" type="ORF">NCTC11685_03370</name>
    <name evidence="1" type="ORF">NCTC11694_03168</name>
</gene>
<dbReference type="EMBL" id="UGMS01000001">
    <property type="protein sequence ID" value="STV83247.1"/>
    <property type="molecule type" value="Genomic_DNA"/>
</dbReference>
<dbReference type="Proteomes" id="UP000255050">
    <property type="component" value="Unassembled WGS sequence"/>
</dbReference>
<dbReference type="AlphaFoldDB" id="A0A7H4M0P0"/>
<sequence length="69" mass="7038">MRSIASGKCSDSALCSGGAALDAPCPGYRLSDGCELAAPSPGSSYDTGTFCVLNALGEQPTKRLKKRAK</sequence>
<organism evidence="1 4">
    <name type="scientific">Klebsiella michiganensis</name>
    <dbReference type="NCBI Taxonomy" id="1134687"/>
    <lineage>
        <taxon>Bacteria</taxon>
        <taxon>Pseudomonadati</taxon>
        <taxon>Pseudomonadota</taxon>
        <taxon>Gammaproteobacteria</taxon>
        <taxon>Enterobacterales</taxon>
        <taxon>Enterobacteriaceae</taxon>
        <taxon>Klebsiella/Raoultella group</taxon>
        <taxon>Klebsiella</taxon>
    </lineage>
</organism>
<dbReference type="Proteomes" id="UP000254863">
    <property type="component" value="Unassembled WGS sequence"/>
</dbReference>